<dbReference type="InterPro" id="IPR051416">
    <property type="entry name" value="phD-YefM_TA_antitoxins"/>
</dbReference>
<keyword evidence="4" id="KW-1185">Reference proteome</keyword>
<dbReference type="InterPro" id="IPR036165">
    <property type="entry name" value="YefM-like_sf"/>
</dbReference>
<protein>
    <recommendedName>
        <fullName evidence="2">Antitoxin</fullName>
    </recommendedName>
</protein>
<gene>
    <name evidence="3" type="ORF">DR950_18490</name>
</gene>
<comment type="caution">
    <text evidence="3">The sequence shown here is derived from an EMBL/GenBank/DDBJ whole genome shotgun (WGS) entry which is preliminary data.</text>
</comment>
<dbReference type="PANTHER" id="PTHR35377">
    <property type="entry name" value="ANTITOXIN VAPB49-RELATED-RELATED"/>
    <property type="match status" value="1"/>
</dbReference>
<dbReference type="Gene3D" id="3.40.1620.10">
    <property type="entry name" value="YefM-like domain"/>
    <property type="match status" value="1"/>
</dbReference>
<dbReference type="AlphaFoldDB" id="A0A373A495"/>
<comment type="similarity">
    <text evidence="1 2">Belongs to the phD/YefM antitoxin family.</text>
</comment>
<organism evidence="3 4">
    <name type="scientific">Kitasatospora xanthocidica</name>
    <dbReference type="NCBI Taxonomy" id="83382"/>
    <lineage>
        <taxon>Bacteria</taxon>
        <taxon>Bacillati</taxon>
        <taxon>Actinomycetota</taxon>
        <taxon>Actinomycetes</taxon>
        <taxon>Kitasatosporales</taxon>
        <taxon>Streptomycetaceae</taxon>
        <taxon>Kitasatospora</taxon>
    </lineage>
</organism>
<dbReference type="SUPFAM" id="SSF143120">
    <property type="entry name" value="YefM-like"/>
    <property type="match status" value="1"/>
</dbReference>
<comment type="function">
    <text evidence="2">Antitoxin component of a type II toxin-antitoxin (TA) system.</text>
</comment>
<evidence type="ECO:0000256" key="2">
    <source>
        <dbReference type="RuleBase" id="RU362080"/>
    </source>
</evidence>
<dbReference type="PANTHER" id="PTHR35377:SF5">
    <property type="entry name" value="ANTITOXIN VAPB46"/>
    <property type="match status" value="1"/>
</dbReference>
<dbReference type="GO" id="GO:0097351">
    <property type="term" value="F:toxin sequestering activity"/>
    <property type="evidence" value="ECO:0007669"/>
    <property type="project" value="TreeGrafter"/>
</dbReference>
<evidence type="ECO:0000256" key="1">
    <source>
        <dbReference type="ARBA" id="ARBA00009981"/>
    </source>
</evidence>
<sequence length="122" mass="13185">MAALVRVKSTHIPRNRRTPGSTVSRMTARVPIRQLQQHASELIDRVAAGERVEITRNGRLIAVLAPPDPEQRVLEDLVRDGTIAPENAATARGLADWTLPESGAGLASAADALHAMREEEGH</sequence>
<evidence type="ECO:0000313" key="4">
    <source>
        <dbReference type="Proteomes" id="UP000263377"/>
    </source>
</evidence>
<evidence type="ECO:0000313" key="3">
    <source>
        <dbReference type="EMBL" id="RGD62966.1"/>
    </source>
</evidence>
<dbReference type="NCBIfam" id="TIGR01552">
    <property type="entry name" value="phd_fam"/>
    <property type="match status" value="1"/>
</dbReference>
<accession>A0A373A495</accession>
<dbReference type="EMBL" id="QVIG01000001">
    <property type="protein sequence ID" value="RGD62966.1"/>
    <property type="molecule type" value="Genomic_DNA"/>
</dbReference>
<name>A0A373A495_9ACTN</name>
<dbReference type="InterPro" id="IPR006442">
    <property type="entry name" value="Antitoxin_Phd/YefM"/>
</dbReference>
<dbReference type="Pfam" id="PF02604">
    <property type="entry name" value="PhdYeFM_antitox"/>
    <property type="match status" value="1"/>
</dbReference>
<reference evidence="3 4" key="1">
    <citation type="submission" date="2018-08" db="EMBL/GenBank/DDBJ databases">
        <title>Diversity &amp; Physiological Properties of Lignin-Decomposing Actinobacteria from Soil.</title>
        <authorList>
            <person name="Roh S.G."/>
            <person name="Kim S.B."/>
        </authorList>
    </citation>
    <scope>NUCLEOTIDE SEQUENCE [LARGE SCALE GENOMIC DNA]</scope>
    <source>
        <strain evidence="3 4">MMS17-GH009</strain>
    </source>
</reference>
<proteinExistence type="inferred from homology"/>
<dbReference type="Proteomes" id="UP000263377">
    <property type="component" value="Unassembled WGS sequence"/>
</dbReference>